<proteinExistence type="predicted"/>
<feature type="non-terminal residue" evidence="1">
    <location>
        <position position="1"/>
    </location>
</feature>
<reference evidence="1 2" key="1">
    <citation type="submission" date="2021-06" db="EMBL/GenBank/DDBJ databases">
        <authorList>
            <person name="Palmer J.M."/>
        </authorList>
    </citation>
    <scope>NUCLEOTIDE SEQUENCE [LARGE SCALE GENOMIC DNA]</scope>
    <source>
        <strain evidence="1 2">GA_2019</strain>
        <tissue evidence="1">Muscle</tissue>
    </source>
</reference>
<accession>A0ABV0MNS2</accession>
<organism evidence="1 2">
    <name type="scientific">Goodea atripinnis</name>
    <dbReference type="NCBI Taxonomy" id="208336"/>
    <lineage>
        <taxon>Eukaryota</taxon>
        <taxon>Metazoa</taxon>
        <taxon>Chordata</taxon>
        <taxon>Craniata</taxon>
        <taxon>Vertebrata</taxon>
        <taxon>Euteleostomi</taxon>
        <taxon>Actinopterygii</taxon>
        <taxon>Neopterygii</taxon>
        <taxon>Teleostei</taxon>
        <taxon>Neoteleostei</taxon>
        <taxon>Acanthomorphata</taxon>
        <taxon>Ovalentaria</taxon>
        <taxon>Atherinomorphae</taxon>
        <taxon>Cyprinodontiformes</taxon>
        <taxon>Goodeidae</taxon>
        <taxon>Goodea</taxon>
    </lineage>
</organism>
<dbReference type="Proteomes" id="UP001476798">
    <property type="component" value="Unassembled WGS sequence"/>
</dbReference>
<comment type="caution">
    <text evidence="1">The sequence shown here is derived from an EMBL/GenBank/DDBJ whole genome shotgun (WGS) entry which is preliminary data.</text>
</comment>
<evidence type="ECO:0000313" key="1">
    <source>
        <dbReference type="EMBL" id="MEQ2160713.1"/>
    </source>
</evidence>
<protein>
    <submittedName>
        <fullName evidence="1">Uncharacterized protein</fullName>
    </submittedName>
</protein>
<keyword evidence="2" id="KW-1185">Reference proteome</keyword>
<sequence>PVSGTALWNSRCNCGFHCSNGLWVRVCKQGQWSEADKRQRERVVISKDYRIVFCSEALHWMTAGTAEYLPMAQLFANLSLLPQLAFNTPSKLPSHYPFPRLCC</sequence>
<gene>
    <name evidence="1" type="ORF">GOODEAATRI_002202</name>
</gene>
<evidence type="ECO:0000313" key="2">
    <source>
        <dbReference type="Proteomes" id="UP001476798"/>
    </source>
</evidence>
<dbReference type="EMBL" id="JAHRIO010010073">
    <property type="protein sequence ID" value="MEQ2160713.1"/>
    <property type="molecule type" value="Genomic_DNA"/>
</dbReference>
<name>A0ABV0MNS2_9TELE</name>